<dbReference type="PANTHER" id="PTHR31719">
    <property type="entry name" value="NAC TRANSCRIPTION FACTOR 56"/>
    <property type="match status" value="1"/>
</dbReference>
<keyword evidence="3" id="KW-0804">Transcription</keyword>
<accession>A0A0E0IRW5</accession>
<dbReference type="Pfam" id="PF02365">
    <property type="entry name" value="NAM"/>
    <property type="match status" value="2"/>
</dbReference>
<evidence type="ECO:0000259" key="6">
    <source>
        <dbReference type="PROSITE" id="PS51005"/>
    </source>
</evidence>
<keyword evidence="2" id="KW-0238">DNA-binding</keyword>
<feature type="region of interest" description="Disordered" evidence="5">
    <location>
        <begin position="552"/>
        <end position="576"/>
    </location>
</feature>
<dbReference type="SUPFAM" id="SSF101941">
    <property type="entry name" value="NAC domain"/>
    <property type="match status" value="2"/>
</dbReference>
<feature type="compositionally biased region" description="Pro residues" evidence="5">
    <location>
        <begin position="238"/>
        <end position="247"/>
    </location>
</feature>
<feature type="region of interest" description="Disordered" evidence="5">
    <location>
        <begin position="414"/>
        <end position="458"/>
    </location>
</feature>
<dbReference type="PROSITE" id="PS51005">
    <property type="entry name" value="NAC"/>
    <property type="match status" value="2"/>
</dbReference>
<feature type="region of interest" description="Disordered" evidence="5">
    <location>
        <begin position="140"/>
        <end position="159"/>
    </location>
</feature>
<dbReference type="PANTHER" id="PTHR31719:SF94">
    <property type="entry name" value="PROTEIN ATAF2"/>
    <property type="match status" value="1"/>
</dbReference>
<reference evidence="7" key="2">
    <citation type="submission" date="2018-04" db="EMBL/GenBank/DDBJ databases">
        <title>OnivRS2 (Oryza nivara Reference Sequence Version 2).</title>
        <authorList>
            <person name="Zhang J."/>
            <person name="Kudrna D."/>
            <person name="Lee S."/>
            <person name="Talag J."/>
            <person name="Rajasekar S."/>
            <person name="Welchert J."/>
            <person name="Hsing Y.-I."/>
            <person name="Wing R.A."/>
        </authorList>
    </citation>
    <scope>NUCLEOTIDE SEQUENCE [LARGE SCALE GENOMIC DNA]</scope>
</reference>
<evidence type="ECO:0000256" key="1">
    <source>
        <dbReference type="ARBA" id="ARBA00023015"/>
    </source>
</evidence>
<evidence type="ECO:0000256" key="3">
    <source>
        <dbReference type="ARBA" id="ARBA00023163"/>
    </source>
</evidence>
<dbReference type="AlphaFoldDB" id="A0A0E0IRW5"/>
<feature type="region of interest" description="Disordered" evidence="5">
    <location>
        <begin position="228"/>
        <end position="259"/>
    </location>
</feature>
<dbReference type="GO" id="GO:0006355">
    <property type="term" value="P:regulation of DNA-templated transcription"/>
    <property type="evidence" value="ECO:0007669"/>
    <property type="project" value="InterPro"/>
</dbReference>
<organism evidence="7">
    <name type="scientific">Oryza nivara</name>
    <name type="common">Indian wild rice</name>
    <name type="synonym">Oryza sativa f. spontanea</name>
    <dbReference type="NCBI Taxonomy" id="4536"/>
    <lineage>
        <taxon>Eukaryota</taxon>
        <taxon>Viridiplantae</taxon>
        <taxon>Streptophyta</taxon>
        <taxon>Embryophyta</taxon>
        <taxon>Tracheophyta</taxon>
        <taxon>Spermatophyta</taxon>
        <taxon>Magnoliopsida</taxon>
        <taxon>Liliopsida</taxon>
        <taxon>Poales</taxon>
        <taxon>Poaceae</taxon>
        <taxon>BOP clade</taxon>
        <taxon>Oryzoideae</taxon>
        <taxon>Oryzeae</taxon>
        <taxon>Oryzinae</taxon>
        <taxon>Oryza</taxon>
    </lineage>
</organism>
<evidence type="ECO:0000256" key="5">
    <source>
        <dbReference type="SAM" id="MobiDB-lite"/>
    </source>
</evidence>
<dbReference type="Gene3D" id="2.170.150.80">
    <property type="entry name" value="NAC domain"/>
    <property type="match status" value="2"/>
</dbReference>
<sequence length="838" mass="91429">MSAWLPQLEIAAEQPPEGGGNGGGNNNGKWKGKEKVVPKHGKNRHGMLVGCYFVPKDLELFAILRCKLICGQLPSALNNVFEHIRILEFHPALLHGMPASPPPLYLSLSVPFINHQTYIGKEEDGYIYFFNRRQFATKAGNKRRPTQVAKGGTWKASSGSKMVRSKKVGGIDIGQKLTMMFYERRFEGDRKPIKTNWDMHEFTKIIDDSKNQKPGRRTKRIGERCLRGVDEPSTSSALPPPTPPRPLPDMAGPSSATPLLPLQLPDMAGQSSATPLLPLQLLGLAGSSSAMSLPVLQLPGMAGSSSAMPLQLSLPGLAGEMMSMADQANMASTSQASTPSSELLQDWYDEFEITYGAVTPPSPSTISWEAPQSSPMGWWPSPNGGLVQHDGYLRMAADPTWYMLEHLLPTAAIPPEPMTPKKSSPAPPPAVDHHHRLSPPHDAAGSNYNHPKLAGYNGGIQAQHENQHHPQEPQPALLVDGEDGYGAMADSNDTQLGGTEFDTERIAEMDNTVLKYNEVFPDDDEVVAAPMMIDSGAMVQRDVMETTHSTIRALPADGDGGGSGGSNNNNGKLKGKEKVVPEYGKNRHGMPVGFYFVPKDLELFAILMCKLVRGEVPGALNNVFEHIRILEFHPALLRETYIENMEDRCIYFFSRRLFAAKARNKRQPMRVANDGTWKASGGSKTVRSKKVGGIDVGQKLTMVFYERWFEGDQNPVKTNWAMHEYTKIIPGSKNQLEDLAVYRLYKIRRKEDTEPVNAAAAASSTDKPSTPEALPPPTPPPRPLLNMAGSSSATSLLPPQLPGLAGSSSTMPLALPLQLPGLPGSSAAMSLCRAWLER</sequence>
<feature type="region of interest" description="Disordered" evidence="5">
    <location>
        <begin position="12"/>
        <end position="34"/>
    </location>
</feature>
<keyword evidence="8" id="KW-1185">Reference proteome</keyword>
<dbReference type="EnsemblPlants" id="ONIVA10G08840.1">
    <property type="protein sequence ID" value="ONIVA10G08840.1"/>
    <property type="gene ID" value="ONIVA10G08840"/>
</dbReference>
<keyword evidence="1" id="KW-0805">Transcription regulation</keyword>
<evidence type="ECO:0000256" key="4">
    <source>
        <dbReference type="ARBA" id="ARBA00023242"/>
    </source>
</evidence>
<evidence type="ECO:0000313" key="7">
    <source>
        <dbReference type="EnsemblPlants" id="ONIVA10G08840.1"/>
    </source>
</evidence>
<feature type="compositionally biased region" description="Gly residues" evidence="5">
    <location>
        <begin position="17"/>
        <end position="26"/>
    </location>
</feature>
<dbReference type="InterPro" id="IPR036093">
    <property type="entry name" value="NAC_dom_sf"/>
</dbReference>
<feature type="compositionally biased region" description="Pro residues" evidence="5">
    <location>
        <begin position="773"/>
        <end position="783"/>
    </location>
</feature>
<evidence type="ECO:0000256" key="2">
    <source>
        <dbReference type="ARBA" id="ARBA00023125"/>
    </source>
</evidence>
<feature type="domain" description="NAC" evidence="6">
    <location>
        <begin position="47"/>
        <end position="224"/>
    </location>
</feature>
<dbReference type="GO" id="GO:0003677">
    <property type="term" value="F:DNA binding"/>
    <property type="evidence" value="ECO:0007669"/>
    <property type="project" value="UniProtKB-KW"/>
</dbReference>
<reference evidence="7" key="1">
    <citation type="submission" date="2015-04" db="UniProtKB">
        <authorList>
            <consortium name="EnsemblPlants"/>
        </authorList>
    </citation>
    <scope>IDENTIFICATION</scope>
    <source>
        <strain evidence="7">SL10</strain>
    </source>
</reference>
<feature type="domain" description="NAC" evidence="6">
    <location>
        <begin position="590"/>
        <end position="747"/>
    </location>
</feature>
<name>A0A0E0IRW5_ORYNI</name>
<dbReference type="Proteomes" id="UP000006591">
    <property type="component" value="Chromosome 10"/>
</dbReference>
<dbReference type="HOGENOM" id="CLU_339327_0_0_1"/>
<protein>
    <recommendedName>
        <fullName evidence="6">NAC domain-containing protein</fullName>
    </recommendedName>
</protein>
<evidence type="ECO:0000313" key="8">
    <source>
        <dbReference type="Proteomes" id="UP000006591"/>
    </source>
</evidence>
<feature type="region of interest" description="Disordered" evidence="5">
    <location>
        <begin position="753"/>
        <end position="804"/>
    </location>
</feature>
<dbReference type="InterPro" id="IPR003441">
    <property type="entry name" value="NAC-dom"/>
</dbReference>
<feature type="compositionally biased region" description="Polar residues" evidence="5">
    <location>
        <begin position="788"/>
        <end position="797"/>
    </location>
</feature>
<dbReference type="Gramene" id="ONIVA10G08840.1">
    <property type="protein sequence ID" value="ONIVA10G08840.1"/>
    <property type="gene ID" value="ONIVA10G08840"/>
</dbReference>
<dbReference type="eggNOG" id="ENOG502R70W">
    <property type="taxonomic scope" value="Eukaryota"/>
</dbReference>
<proteinExistence type="predicted"/>
<keyword evidence="4" id="KW-0539">Nucleus</keyword>